<evidence type="ECO:0000256" key="11">
    <source>
        <dbReference type="ARBA" id="ARBA00022840"/>
    </source>
</evidence>
<evidence type="ECO:0000256" key="17">
    <source>
        <dbReference type="PROSITE-ProRule" id="PRU00266"/>
    </source>
</evidence>
<evidence type="ECO:0000313" key="22">
    <source>
        <dbReference type="Proteomes" id="UP001454036"/>
    </source>
</evidence>
<dbReference type="Pfam" id="PF00636">
    <property type="entry name" value="Ribonuclease_3"/>
    <property type="match status" value="2"/>
</dbReference>
<evidence type="ECO:0000256" key="6">
    <source>
        <dbReference type="ARBA" id="ARBA00022737"/>
    </source>
</evidence>
<dbReference type="GO" id="GO:0010267">
    <property type="term" value="P:ta-siRNA processing"/>
    <property type="evidence" value="ECO:0007669"/>
    <property type="project" value="UniProtKB-ARBA"/>
</dbReference>
<sequence length="1025" mass="115063">MHSNHATFTIRDEHKVIEEIRRKKSGLQDCELAEVLMSEAVKNSDDLDVISPSGQLSVVTSGAGTTKRKELHGMTRVLALSAKWGDDQDGITFHAYHIHFSCNIAEEHYSNFVLLLNSEIDDDVGNIEVDLYLISKFVKASVSAHGLQHLDMDQIKKVKCLHTFLFNGIFGKLIGRSSDKRRSLIQTEESWGKSDTMYLLLPVDEIDDHINGSWKIDWVGIDSCVFALEFLKEHAWLNADADRPKCNLVNPPTQGTNSNVTDSRSLDIIHFANKSVSRNDIKGIVVVSLHTGRVYSIVDAVDQSAESTFDGYSQENSETYRTFVEYFREQHGITLQWPEQPLFLLKQSHNAHNLLTDFRNEGNDNQVKPLAYIHMPPELLVGLDIKLEVVKSCYLIPSVMHRLESLMLASQLRKVILCDGIHLPISSSLILEALTTQRCNERFSLERLELLGDSVLKYAISCYLFLKYPQKHEGQLSDSRTMDVCNSNLHQLGTKQNLQIYIRDSPFDPRRWKAPGQLCTKPVPCKHGVDSQEVPRSSKFFTENTKVKVGESCDKGHRWMVSKTISDCVEALVGACFIGGGLDTALHFMKWLGLNVEIEVSLIEEHIKSASLHSYAPNAADMRVLELKLGYRFSVKGLLLEALTHGTNHESDVSYQRLEYLGDSALDLLITRYLYQNHIDLDPGELTDLRSACVSNANFGHASLRHNLSRHLLHSSEVVHSQISEFFKLVSESSSMMKPLQDMRVPKVLGDMMESIAGAILIDSNFNLDEVWRIFKRILSPIVTPDKLEIPPLRQLIELCGSLGVIVKENCVRKGDTVHAEVKVQLEDVLLVGEGSGQSKKVAKGTAALMLLRHMEMRGVSLAKVRSQEIGRVNVSSLDDGTSELLGEKNQKIEFHKTEGHPTDDFSPDSNISDKIDMAVIGPIVSRKGGPRQSLYDLCKQQQWPLPTFQTTEYKSRSPIEILYGNEKRTGFSSFESQITLIIPGFGVMKATGEQRLDKKSSFDAAAMVVLEELERRRKVIIATG</sequence>
<keyword evidence="5" id="KW-0479">Metal-binding</keyword>
<dbReference type="InterPro" id="IPR014720">
    <property type="entry name" value="dsRBD_dom"/>
</dbReference>
<keyword evidence="12" id="KW-0460">Magnesium</keyword>
<evidence type="ECO:0000313" key="21">
    <source>
        <dbReference type="EMBL" id="GAA0149590.1"/>
    </source>
</evidence>
<evidence type="ECO:0008006" key="23">
    <source>
        <dbReference type="Google" id="ProtNLM"/>
    </source>
</evidence>
<evidence type="ECO:0000256" key="8">
    <source>
        <dbReference type="ARBA" id="ARBA00022759"/>
    </source>
</evidence>
<comment type="subcellular location">
    <subcellularLocation>
        <location evidence="3">Nucleus</location>
    </subcellularLocation>
</comment>
<dbReference type="GO" id="GO:0004525">
    <property type="term" value="F:ribonuclease III activity"/>
    <property type="evidence" value="ECO:0007669"/>
    <property type="project" value="InterPro"/>
</dbReference>
<dbReference type="PROSITE" id="PS50137">
    <property type="entry name" value="DS_RBD"/>
    <property type="match status" value="1"/>
</dbReference>
<keyword evidence="11" id="KW-0067">ATP-binding</keyword>
<accession>A0AAV3PD71</accession>
<feature type="domain" description="DRBM" evidence="18">
    <location>
        <begin position="822"/>
        <end position="857"/>
    </location>
</feature>
<keyword evidence="6" id="KW-0677">Repeat</keyword>
<dbReference type="InterPro" id="IPR003100">
    <property type="entry name" value="PAZ_dom"/>
</dbReference>
<dbReference type="InterPro" id="IPR036389">
    <property type="entry name" value="RNase_III_sf"/>
</dbReference>
<dbReference type="GO" id="GO:0005737">
    <property type="term" value="C:cytoplasm"/>
    <property type="evidence" value="ECO:0007669"/>
    <property type="project" value="TreeGrafter"/>
</dbReference>
<dbReference type="PANTHER" id="PTHR14950:SF46">
    <property type="entry name" value="ENDORIBONUCLEASE DICER HOMOLOG 3"/>
    <property type="match status" value="1"/>
</dbReference>
<evidence type="ECO:0000256" key="7">
    <source>
        <dbReference type="ARBA" id="ARBA00022741"/>
    </source>
</evidence>
<proteinExistence type="predicted"/>
<reference evidence="21 22" key="1">
    <citation type="submission" date="2024-01" db="EMBL/GenBank/DDBJ databases">
        <title>The complete chloroplast genome sequence of Lithospermum erythrorhizon: insights into the phylogenetic relationship among Boraginaceae species and the maternal lineages of purple gromwells.</title>
        <authorList>
            <person name="Okada T."/>
            <person name="Watanabe K."/>
        </authorList>
    </citation>
    <scope>NUCLEOTIDE SEQUENCE [LARGE SCALE GENOMIC DNA]</scope>
</reference>
<dbReference type="InterPro" id="IPR036085">
    <property type="entry name" value="PAZ_dom_sf"/>
</dbReference>
<keyword evidence="8" id="KW-0255">Endonuclease</keyword>
<dbReference type="PANTHER" id="PTHR14950">
    <property type="entry name" value="DICER-RELATED"/>
    <property type="match status" value="1"/>
</dbReference>
<keyword evidence="10" id="KW-0347">Helicase</keyword>
<keyword evidence="9" id="KW-0378">Hydrolase</keyword>
<evidence type="ECO:0000256" key="12">
    <source>
        <dbReference type="ARBA" id="ARBA00022842"/>
    </source>
</evidence>
<keyword evidence="4" id="KW-0540">Nuclease</keyword>
<dbReference type="GO" id="GO:0046872">
    <property type="term" value="F:metal ion binding"/>
    <property type="evidence" value="ECO:0007669"/>
    <property type="project" value="UniProtKB-KW"/>
</dbReference>
<keyword evidence="7" id="KW-0547">Nucleotide-binding</keyword>
<comment type="cofactor">
    <cofactor evidence="1">
        <name>Mn(2+)</name>
        <dbReference type="ChEBI" id="CHEBI:29035"/>
    </cofactor>
</comment>
<organism evidence="21 22">
    <name type="scientific">Lithospermum erythrorhizon</name>
    <name type="common">Purple gromwell</name>
    <name type="synonym">Lithospermum officinale var. erythrorhizon</name>
    <dbReference type="NCBI Taxonomy" id="34254"/>
    <lineage>
        <taxon>Eukaryota</taxon>
        <taxon>Viridiplantae</taxon>
        <taxon>Streptophyta</taxon>
        <taxon>Embryophyta</taxon>
        <taxon>Tracheophyta</taxon>
        <taxon>Spermatophyta</taxon>
        <taxon>Magnoliopsida</taxon>
        <taxon>eudicotyledons</taxon>
        <taxon>Gunneridae</taxon>
        <taxon>Pentapetalae</taxon>
        <taxon>asterids</taxon>
        <taxon>lamiids</taxon>
        <taxon>Boraginales</taxon>
        <taxon>Boraginaceae</taxon>
        <taxon>Boraginoideae</taxon>
        <taxon>Lithospermeae</taxon>
        <taxon>Lithospermum</taxon>
    </lineage>
</organism>
<keyword evidence="14" id="KW-0943">RNA-mediated gene silencing</keyword>
<dbReference type="Gene3D" id="1.10.1520.10">
    <property type="entry name" value="Ribonuclease III domain"/>
    <property type="match status" value="2"/>
</dbReference>
<evidence type="ECO:0000259" key="19">
    <source>
        <dbReference type="PROSITE" id="PS50142"/>
    </source>
</evidence>
<evidence type="ECO:0000256" key="13">
    <source>
        <dbReference type="ARBA" id="ARBA00022884"/>
    </source>
</evidence>
<evidence type="ECO:0000256" key="16">
    <source>
        <dbReference type="ARBA" id="ARBA00023242"/>
    </source>
</evidence>
<feature type="domain" description="RNase III" evidence="19">
    <location>
        <begin position="412"/>
        <end position="581"/>
    </location>
</feature>
<evidence type="ECO:0000256" key="14">
    <source>
        <dbReference type="ARBA" id="ARBA00023158"/>
    </source>
</evidence>
<dbReference type="SUPFAM" id="SSF101690">
    <property type="entry name" value="PAZ domain"/>
    <property type="match status" value="1"/>
</dbReference>
<dbReference type="CDD" id="cd00593">
    <property type="entry name" value="RIBOc"/>
    <property type="match status" value="2"/>
</dbReference>
<dbReference type="InterPro" id="IPR000999">
    <property type="entry name" value="RNase_III_dom"/>
</dbReference>
<dbReference type="PROSITE" id="PS00517">
    <property type="entry name" value="RNASE_3_1"/>
    <property type="match status" value="1"/>
</dbReference>
<dbReference type="GO" id="GO:0005524">
    <property type="term" value="F:ATP binding"/>
    <property type="evidence" value="ECO:0007669"/>
    <property type="project" value="UniProtKB-KW"/>
</dbReference>
<evidence type="ECO:0000259" key="20">
    <source>
        <dbReference type="PROSITE" id="PS50821"/>
    </source>
</evidence>
<dbReference type="SMART" id="SM00358">
    <property type="entry name" value="DSRM"/>
    <property type="match status" value="2"/>
</dbReference>
<dbReference type="FunFam" id="1.10.1520.10:FF:000004">
    <property type="entry name" value="Endoribonuclease dicer-like 1"/>
    <property type="match status" value="1"/>
</dbReference>
<evidence type="ECO:0000259" key="18">
    <source>
        <dbReference type="PROSITE" id="PS50137"/>
    </source>
</evidence>
<feature type="domain" description="PAZ" evidence="20">
    <location>
        <begin position="267"/>
        <end position="384"/>
    </location>
</feature>
<dbReference type="AlphaFoldDB" id="A0AAV3PD71"/>
<evidence type="ECO:0000256" key="9">
    <source>
        <dbReference type="ARBA" id="ARBA00022801"/>
    </source>
</evidence>
<dbReference type="GO" id="GO:0004386">
    <property type="term" value="F:helicase activity"/>
    <property type="evidence" value="ECO:0007669"/>
    <property type="project" value="UniProtKB-KW"/>
</dbReference>
<dbReference type="SUPFAM" id="SSF69065">
    <property type="entry name" value="RNase III domain-like"/>
    <property type="match status" value="2"/>
</dbReference>
<keyword evidence="15" id="KW-0464">Manganese</keyword>
<evidence type="ECO:0000256" key="15">
    <source>
        <dbReference type="ARBA" id="ARBA00023211"/>
    </source>
</evidence>
<evidence type="ECO:0000256" key="2">
    <source>
        <dbReference type="ARBA" id="ARBA00001946"/>
    </source>
</evidence>
<dbReference type="FunFam" id="1.10.1520.10:FF:000008">
    <property type="entry name" value="Dicer-like 104"/>
    <property type="match status" value="1"/>
</dbReference>
<comment type="caution">
    <text evidence="21">The sequence shown here is derived from an EMBL/GenBank/DDBJ whole genome shotgun (WGS) entry which is preliminary data.</text>
</comment>
<evidence type="ECO:0000256" key="1">
    <source>
        <dbReference type="ARBA" id="ARBA00001936"/>
    </source>
</evidence>
<dbReference type="Gene3D" id="2.170.260.10">
    <property type="entry name" value="paz domain"/>
    <property type="match status" value="1"/>
</dbReference>
<dbReference type="GO" id="GO:0005634">
    <property type="term" value="C:nucleus"/>
    <property type="evidence" value="ECO:0007669"/>
    <property type="project" value="UniProtKB-SubCell"/>
</dbReference>
<dbReference type="GO" id="GO:0003723">
    <property type="term" value="F:RNA binding"/>
    <property type="evidence" value="ECO:0007669"/>
    <property type="project" value="UniProtKB-UniRule"/>
</dbReference>
<dbReference type="SMART" id="SM00535">
    <property type="entry name" value="RIBOc"/>
    <property type="match status" value="2"/>
</dbReference>
<dbReference type="Gene3D" id="3.30.160.20">
    <property type="match status" value="1"/>
</dbReference>
<dbReference type="Proteomes" id="UP001454036">
    <property type="component" value="Unassembled WGS sequence"/>
</dbReference>
<evidence type="ECO:0000256" key="5">
    <source>
        <dbReference type="ARBA" id="ARBA00022723"/>
    </source>
</evidence>
<dbReference type="EMBL" id="BAABME010001431">
    <property type="protein sequence ID" value="GAA0149590.1"/>
    <property type="molecule type" value="Genomic_DNA"/>
</dbReference>
<evidence type="ECO:0000256" key="3">
    <source>
        <dbReference type="ARBA" id="ARBA00004123"/>
    </source>
</evidence>
<gene>
    <name evidence="21" type="ORF">LIER_08728</name>
</gene>
<protein>
    <recommendedName>
        <fullName evidence="23">Dicer-like 3</fullName>
    </recommendedName>
</protein>
<keyword evidence="16" id="KW-0539">Nucleus</keyword>
<dbReference type="PROSITE" id="PS50821">
    <property type="entry name" value="PAZ"/>
    <property type="match status" value="1"/>
</dbReference>
<dbReference type="SMART" id="SM00949">
    <property type="entry name" value="PAZ"/>
    <property type="match status" value="1"/>
</dbReference>
<keyword evidence="13 17" id="KW-0694">RNA-binding</keyword>
<dbReference type="SUPFAM" id="SSF54768">
    <property type="entry name" value="dsRNA-binding domain-like"/>
    <property type="match status" value="1"/>
</dbReference>
<feature type="domain" description="RNase III" evidence="19">
    <location>
        <begin position="622"/>
        <end position="765"/>
    </location>
</feature>
<dbReference type="PROSITE" id="PS50142">
    <property type="entry name" value="RNASE_3_2"/>
    <property type="match status" value="2"/>
</dbReference>
<dbReference type="Pfam" id="PF02170">
    <property type="entry name" value="PAZ"/>
    <property type="match status" value="1"/>
</dbReference>
<keyword evidence="22" id="KW-1185">Reference proteome</keyword>
<name>A0AAV3PD71_LITER</name>
<evidence type="ECO:0000256" key="10">
    <source>
        <dbReference type="ARBA" id="ARBA00022806"/>
    </source>
</evidence>
<comment type="cofactor">
    <cofactor evidence="2">
        <name>Mg(2+)</name>
        <dbReference type="ChEBI" id="CHEBI:18420"/>
    </cofactor>
</comment>
<evidence type="ECO:0000256" key="4">
    <source>
        <dbReference type="ARBA" id="ARBA00022722"/>
    </source>
</evidence>